<sequence length="267" mass="31569">MLTGEEYFQNVSDFCVGKHTPFSDHNPLICIIKSGYNINHREEGKYVSTEKWKWNEATRNEYIQNLRTNIHRFENIVNNRNHTTQEAINDVIHQFSDTLLNIAEPFCKSVTGIRQGDTGFRCKRRKDAPWFDTECKMAKRIWTNAIYRYNNERSINNRIEMFTAKKCYKSIIRKKIASYKLNQRGKLKQLKTKNPKEFWKILSPKEKAQQVKIPPDDFFSYFQDLCSRNERDEYVTTQETQETDPIAIAFPELDETITSKEIVDATI</sequence>
<name>A0A8W8J4J0_MAGGI</name>
<dbReference type="EnsemblMetazoa" id="G17009.1">
    <property type="protein sequence ID" value="G17009.1:cds"/>
    <property type="gene ID" value="G17009"/>
</dbReference>
<reference evidence="1" key="1">
    <citation type="submission" date="2022-08" db="UniProtKB">
        <authorList>
            <consortium name="EnsemblMetazoa"/>
        </authorList>
    </citation>
    <scope>IDENTIFICATION</scope>
    <source>
        <strain evidence="1">05x7-T-G4-1.051#20</strain>
    </source>
</reference>
<organism evidence="1 2">
    <name type="scientific">Magallana gigas</name>
    <name type="common">Pacific oyster</name>
    <name type="synonym">Crassostrea gigas</name>
    <dbReference type="NCBI Taxonomy" id="29159"/>
    <lineage>
        <taxon>Eukaryota</taxon>
        <taxon>Metazoa</taxon>
        <taxon>Spiralia</taxon>
        <taxon>Lophotrochozoa</taxon>
        <taxon>Mollusca</taxon>
        <taxon>Bivalvia</taxon>
        <taxon>Autobranchia</taxon>
        <taxon>Pteriomorphia</taxon>
        <taxon>Ostreida</taxon>
        <taxon>Ostreoidea</taxon>
        <taxon>Ostreidae</taxon>
        <taxon>Magallana</taxon>
    </lineage>
</organism>
<evidence type="ECO:0000313" key="1">
    <source>
        <dbReference type="EnsemblMetazoa" id="G17009.1:cds"/>
    </source>
</evidence>
<proteinExistence type="predicted"/>
<accession>A0A8W8J4J0</accession>
<dbReference type="Proteomes" id="UP000005408">
    <property type="component" value="Unassembled WGS sequence"/>
</dbReference>
<dbReference type="AlphaFoldDB" id="A0A8W8J4J0"/>
<protein>
    <submittedName>
        <fullName evidence="1">Uncharacterized protein</fullName>
    </submittedName>
</protein>
<evidence type="ECO:0000313" key="2">
    <source>
        <dbReference type="Proteomes" id="UP000005408"/>
    </source>
</evidence>
<keyword evidence="2" id="KW-1185">Reference proteome</keyword>